<dbReference type="InterPro" id="IPR036396">
    <property type="entry name" value="Cyt_P450_sf"/>
</dbReference>
<accession>A0A316HDD8</accession>
<dbReference type="GO" id="GO:0020037">
    <property type="term" value="F:heme binding"/>
    <property type="evidence" value="ECO:0007669"/>
    <property type="project" value="InterPro"/>
</dbReference>
<dbReference type="GO" id="GO:0005506">
    <property type="term" value="F:iron ion binding"/>
    <property type="evidence" value="ECO:0007669"/>
    <property type="project" value="InterPro"/>
</dbReference>
<dbReference type="Gene3D" id="1.10.630.10">
    <property type="entry name" value="Cytochrome P450"/>
    <property type="match status" value="1"/>
</dbReference>
<protein>
    <submittedName>
        <fullName evidence="3">Nocardicin N-oxygenase</fullName>
    </submittedName>
</protein>
<dbReference type="Proteomes" id="UP000246005">
    <property type="component" value="Unassembled WGS sequence"/>
</dbReference>
<dbReference type="EMBL" id="QGHB01000028">
    <property type="protein sequence ID" value="PWK78548.1"/>
    <property type="molecule type" value="Genomic_DNA"/>
</dbReference>
<evidence type="ECO:0000256" key="2">
    <source>
        <dbReference type="RuleBase" id="RU000461"/>
    </source>
</evidence>
<dbReference type="RefSeq" id="WP_211337798.1">
    <property type="nucleotide sequence ID" value="NZ_QGHB01000028.1"/>
</dbReference>
<keyword evidence="2" id="KW-0479">Metal-binding</keyword>
<dbReference type="PRINTS" id="PR00359">
    <property type="entry name" value="BP450"/>
</dbReference>
<evidence type="ECO:0000256" key="1">
    <source>
        <dbReference type="ARBA" id="ARBA00010617"/>
    </source>
</evidence>
<keyword evidence="2" id="KW-0560">Oxidoreductase</keyword>
<evidence type="ECO:0000313" key="3">
    <source>
        <dbReference type="EMBL" id="PWK78548.1"/>
    </source>
</evidence>
<name>A0A316HDD8_9PSEU</name>
<dbReference type="InterPro" id="IPR017972">
    <property type="entry name" value="Cyt_P450_CS"/>
</dbReference>
<dbReference type="Pfam" id="PF00067">
    <property type="entry name" value="p450"/>
    <property type="match status" value="1"/>
</dbReference>
<keyword evidence="2" id="KW-0503">Monooxygenase</keyword>
<reference evidence="3 4" key="1">
    <citation type="submission" date="2018-05" db="EMBL/GenBank/DDBJ databases">
        <title>Genomic Encyclopedia of Type Strains, Phase IV (KMG-IV): sequencing the most valuable type-strain genomes for metagenomic binning, comparative biology and taxonomic classification.</title>
        <authorList>
            <person name="Goeker M."/>
        </authorList>
    </citation>
    <scope>NUCLEOTIDE SEQUENCE [LARGE SCALE GENOMIC DNA]</scope>
    <source>
        <strain evidence="3 4">DSM 45480</strain>
    </source>
</reference>
<proteinExistence type="inferred from homology"/>
<gene>
    <name evidence="3" type="ORF">C8D88_12810</name>
</gene>
<keyword evidence="2" id="KW-0408">Iron</keyword>
<dbReference type="PANTHER" id="PTHR46696:SF1">
    <property type="entry name" value="CYTOCHROME P450 YJIB-RELATED"/>
    <property type="match status" value="1"/>
</dbReference>
<dbReference type="GO" id="GO:0004497">
    <property type="term" value="F:monooxygenase activity"/>
    <property type="evidence" value="ECO:0007669"/>
    <property type="project" value="UniProtKB-KW"/>
</dbReference>
<dbReference type="InterPro" id="IPR002397">
    <property type="entry name" value="Cyt_P450_B"/>
</dbReference>
<dbReference type="AlphaFoldDB" id="A0A316HDD8"/>
<comment type="similarity">
    <text evidence="1 2">Belongs to the cytochrome P450 family.</text>
</comment>
<dbReference type="PANTHER" id="PTHR46696">
    <property type="entry name" value="P450, PUTATIVE (EUROFUNG)-RELATED"/>
    <property type="match status" value="1"/>
</dbReference>
<sequence length="409" mass="45583">MAVESMSLETSESAAPPRGFSLFEVLAEPENLADPYPVYAWLQRNHPVYLDPDGTAYVSRYADVHHIKSPDLRDGLSDDHASHTLRNINLSMIKAVPPKHTELRRVAAAAFDHSLLARSAASIRRVAEDLAAGISHDLRQGHVVDLHNAYSVRLTQRTSAIVFGIPDDDFDMLAPVPARMFEALYPKRTPDSSADADAASRFLYSYIEDGIRTRRFVPDAGFDRIIRAGDRTPFDDVVRLCWLLWWGSYTSIATAVTLSVLNLLENPDSAPMLRTRTSDWIEESLRFRSPHIINAANLTTRRELTIGDTVLPAGTPVRFMTGAMDRDPDAFERADVFDPTRPNRPHHVAFGGGVHTCIGAQLARMELSVALTTILDHLPPFRIAGQPTWRPYSTQRICLSLPITVEELP</sequence>
<dbReference type="PROSITE" id="PS00086">
    <property type="entry name" value="CYTOCHROME_P450"/>
    <property type="match status" value="1"/>
</dbReference>
<dbReference type="SUPFAM" id="SSF48264">
    <property type="entry name" value="Cytochrome P450"/>
    <property type="match status" value="1"/>
</dbReference>
<dbReference type="InterPro" id="IPR001128">
    <property type="entry name" value="Cyt_P450"/>
</dbReference>
<keyword evidence="2" id="KW-0349">Heme</keyword>
<organism evidence="3 4">
    <name type="scientific">Lentzea atacamensis</name>
    <dbReference type="NCBI Taxonomy" id="531938"/>
    <lineage>
        <taxon>Bacteria</taxon>
        <taxon>Bacillati</taxon>
        <taxon>Actinomycetota</taxon>
        <taxon>Actinomycetes</taxon>
        <taxon>Pseudonocardiales</taxon>
        <taxon>Pseudonocardiaceae</taxon>
        <taxon>Lentzea</taxon>
    </lineage>
</organism>
<evidence type="ECO:0000313" key="4">
    <source>
        <dbReference type="Proteomes" id="UP000246005"/>
    </source>
</evidence>
<dbReference type="GO" id="GO:0016705">
    <property type="term" value="F:oxidoreductase activity, acting on paired donors, with incorporation or reduction of molecular oxygen"/>
    <property type="evidence" value="ECO:0007669"/>
    <property type="project" value="InterPro"/>
</dbReference>
<comment type="caution">
    <text evidence="3">The sequence shown here is derived from an EMBL/GenBank/DDBJ whole genome shotgun (WGS) entry which is preliminary data.</text>
</comment>